<evidence type="ECO:0000256" key="3">
    <source>
        <dbReference type="ARBA" id="ARBA00022448"/>
    </source>
</evidence>
<keyword evidence="4" id="KW-0962">Peroxisome biogenesis</keyword>
<dbReference type="AlphaFoldDB" id="A0AAV5S371"/>
<dbReference type="PROSITE" id="PS00674">
    <property type="entry name" value="AAA"/>
    <property type="match status" value="1"/>
</dbReference>
<keyword evidence="9" id="KW-0472">Membrane</keyword>
<evidence type="ECO:0000259" key="14">
    <source>
        <dbReference type="SMART" id="SM00382"/>
    </source>
</evidence>
<gene>
    <name evidence="15" type="ORF">DAKH74_049210</name>
</gene>
<evidence type="ECO:0000256" key="10">
    <source>
        <dbReference type="ARBA" id="ARBA00032509"/>
    </source>
</evidence>
<keyword evidence="6" id="KW-0378">Hydrolase</keyword>
<evidence type="ECO:0000313" key="15">
    <source>
        <dbReference type="EMBL" id="GMM58304.1"/>
    </source>
</evidence>
<sequence length="1019" mass="112947">MSFTKHDVTCTVQYNNEIAGNFIRIPPSLADIVYGTQIEIQRFKFRLDNKWYLSWDGFASTDTNTIEINPVLGSSMKLAPGQSVQCDLEQFDIASSIVNEVYVKPLSSDDWEIAEQNSNFLQGEILNQTKLVHKNGIIVCYVGNSVCRFSIEKIVPPNLTVGTLGDGSLIIVEPKENELKKAQLRSQKDEKIISIKRELHWDVNSTDDATGKYSMHIFLKPEEVKGEFAIISVIENKIEKNSGSSNKVSKEKPIKIAKEIVVGVLPMPEDQPMIENSSVILSDGARNSLATPSDVSLNNGRKIKVEFIQSLNTSSPSHLQMILHFAGDNTQNESDILDNIDYLTNYQSFQEEMLVVELLGENGTHIPFLDMRNIDLATIEIIKKSNSVLPWVKKDVINSDTERIEQFVKANKTLDEIVDYLNAPLTASPACVIEGPLGVGKTTMLMQVMHELTKHSNKNMRYFNCETIPDNLNYEKMKKFICDQLVSLSYWYQPSVILLDNTEFIFGKVADPEGGANSSSARSGNNISNKLSLLLIHEVSRLVSRQSNCIKLVLATTRGDILNAYLYEKHFISKKWSLKPPTKPERCKFLDTFITHNQIALDGRLSTNDIAMDTEGYSVLDLQNLVERLLYTHLTSDQESVTRAQFTQVNNAFTPLFLQGSKSTSVDSDNPATSQSTWDQIGGLSDAKRMLLETLEWPVKYAPIFKQSPLRLRSGLLIYGYPGCGKTMLANTVARACGGLNFIPVKGPEILNKYIGASEQNVRELFERAQAIKPCVLFFDEFDSVATKRGHDSTGVTDRVVNQLLTQMDGAEGLDGVYVVAATSRPDLIDPALLRPGRLDKSVFCDVPSAADRMDILLRIFGDETNAIELDPSVTNAREVLSDIVTLTDGYSGADLQGVCYNAYLKAVHRSLETPGEDKNSRTPDNSSNDVRYTVLNGTVTDGDVAVASGPKETPGARQEVHVLVEDLQQACQETRPSISAHERAKLSAVYASFQGSSREADLRDGEASGEIGSRLSLA</sequence>
<reference evidence="15 16" key="1">
    <citation type="journal article" date="2023" name="Elife">
        <title>Identification of key yeast species and microbe-microbe interactions impacting larval growth of Drosophila in the wild.</title>
        <authorList>
            <person name="Mure A."/>
            <person name="Sugiura Y."/>
            <person name="Maeda R."/>
            <person name="Honda K."/>
            <person name="Sakurai N."/>
            <person name="Takahashi Y."/>
            <person name="Watada M."/>
            <person name="Katoh T."/>
            <person name="Gotoh A."/>
            <person name="Gotoh Y."/>
            <person name="Taniguchi I."/>
            <person name="Nakamura K."/>
            <person name="Hayashi T."/>
            <person name="Katayama T."/>
            <person name="Uemura T."/>
            <person name="Hattori Y."/>
        </authorList>
    </citation>
    <scope>NUCLEOTIDE SEQUENCE [LARGE SCALE GENOMIC DNA]</scope>
    <source>
        <strain evidence="15 16">KH-74</strain>
    </source>
</reference>
<keyword evidence="8" id="KW-0653">Protein transport</keyword>
<protein>
    <recommendedName>
        <fullName evidence="11">Peroxisomal ATPase PEX1</fullName>
    </recommendedName>
    <alternativeName>
        <fullName evidence="10">Peroxin-1</fullName>
    </alternativeName>
</protein>
<dbReference type="PANTHER" id="PTHR23077:SF12">
    <property type="entry name" value="PEROXISOMAL ATPASE PEX1"/>
    <property type="match status" value="1"/>
</dbReference>
<dbReference type="InterPro" id="IPR027417">
    <property type="entry name" value="P-loop_NTPase"/>
</dbReference>
<feature type="domain" description="AAA+ ATPase" evidence="14">
    <location>
        <begin position="712"/>
        <end position="849"/>
    </location>
</feature>
<dbReference type="InterPro" id="IPR015342">
    <property type="entry name" value="PEX1-N_C-lobe"/>
</dbReference>
<dbReference type="GO" id="GO:0005778">
    <property type="term" value="C:peroxisomal membrane"/>
    <property type="evidence" value="ECO:0007669"/>
    <property type="project" value="TreeGrafter"/>
</dbReference>
<dbReference type="Gene3D" id="3.40.50.300">
    <property type="entry name" value="P-loop containing nucleotide triphosphate hydrolases"/>
    <property type="match status" value="2"/>
</dbReference>
<name>A0AAV5S371_MAUHU</name>
<evidence type="ECO:0000256" key="1">
    <source>
        <dbReference type="ARBA" id="ARBA00004370"/>
    </source>
</evidence>
<dbReference type="GO" id="GO:0005524">
    <property type="term" value="F:ATP binding"/>
    <property type="evidence" value="ECO:0007669"/>
    <property type="project" value="UniProtKB-KW"/>
</dbReference>
<keyword evidence="3" id="KW-0813">Transport</keyword>
<proteinExistence type="inferred from homology"/>
<dbReference type="InterPro" id="IPR003960">
    <property type="entry name" value="ATPase_AAA_CS"/>
</dbReference>
<dbReference type="Gene3D" id="3.10.330.10">
    <property type="match status" value="1"/>
</dbReference>
<accession>A0AAV5S371</accession>
<keyword evidence="7" id="KW-0067">ATP-binding</keyword>
<dbReference type="InterPro" id="IPR029067">
    <property type="entry name" value="CDC48_domain_2-like_sf"/>
</dbReference>
<dbReference type="GO" id="GO:0005829">
    <property type="term" value="C:cytosol"/>
    <property type="evidence" value="ECO:0007669"/>
    <property type="project" value="TreeGrafter"/>
</dbReference>
<feature type="domain" description="AAA+ ATPase" evidence="14">
    <location>
        <begin position="427"/>
        <end position="582"/>
    </location>
</feature>
<dbReference type="GO" id="GO:0016887">
    <property type="term" value="F:ATP hydrolysis activity"/>
    <property type="evidence" value="ECO:0007669"/>
    <property type="project" value="InterPro"/>
</dbReference>
<dbReference type="Pfam" id="PF13173">
    <property type="entry name" value="AAA_14"/>
    <property type="match status" value="1"/>
</dbReference>
<dbReference type="Pfam" id="PF00004">
    <property type="entry name" value="AAA"/>
    <property type="match status" value="1"/>
</dbReference>
<dbReference type="InterPro" id="IPR050168">
    <property type="entry name" value="AAA_ATPase_domain"/>
</dbReference>
<dbReference type="InterPro" id="IPR003593">
    <property type="entry name" value="AAA+_ATPase"/>
</dbReference>
<dbReference type="Pfam" id="PF09262">
    <property type="entry name" value="PEX-1N"/>
    <property type="match status" value="1"/>
</dbReference>
<dbReference type="FunFam" id="3.40.50.300:FF:000149">
    <property type="entry name" value="Nuclear valosin-containing protein-like"/>
    <property type="match status" value="1"/>
</dbReference>
<evidence type="ECO:0000256" key="2">
    <source>
        <dbReference type="ARBA" id="ARBA00006914"/>
    </source>
</evidence>
<dbReference type="PANTHER" id="PTHR23077">
    <property type="entry name" value="AAA-FAMILY ATPASE"/>
    <property type="match status" value="1"/>
</dbReference>
<comment type="subcellular location">
    <subcellularLocation>
        <location evidence="1">Membrane</location>
    </subcellularLocation>
</comment>
<evidence type="ECO:0000256" key="11">
    <source>
        <dbReference type="ARBA" id="ARBA00034532"/>
    </source>
</evidence>
<keyword evidence="5" id="KW-0547">Nucleotide-binding</keyword>
<comment type="caution">
    <text evidence="15">The sequence shown here is derived from an EMBL/GenBank/DDBJ whole genome shotgun (WGS) entry which is preliminary data.</text>
</comment>
<feature type="region of interest" description="Disordered" evidence="13">
    <location>
        <begin position="997"/>
        <end position="1019"/>
    </location>
</feature>
<dbReference type="InterPro" id="IPR041682">
    <property type="entry name" value="AAA_14"/>
</dbReference>
<organism evidence="15 16">
    <name type="scientific">Maudiozyma humilis</name>
    <name type="common">Sour dough yeast</name>
    <name type="synonym">Kazachstania humilis</name>
    <dbReference type="NCBI Taxonomy" id="51915"/>
    <lineage>
        <taxon>Eukaryota</taxon>
        <taxon>Fungi</taxon>
        <taxon>Dikarya</taxon>
        <taxon>Ascomycota</taxon>
        <taxon>Saccharomycotina</taxon>
        <taxon>Saccharomycetes</taxon>
        <taxon>Saccharomycetales</taxon>
        <taxon>Saccharomycetaceae</taxon>
        <taxon>Maudiozyma</taxon>
    </lineage>
</organism>
<dbReference type="Proteomes" id="UP001377567">
    <property type="component" value="Unassembled WGS sequence"/>
</dbReference>
<dbReference type="InterPro" id="IPR009010">
    <property type="entry name" value="Asp_de-COase-like_dom_sf"/>
</dbReference>
<comment type="similarity">
    <text evidence="2">Belongs to the AAA ATPase family.</text>
</comment>
<evidence type="ECO:0000256" key="13">
    <source>
        <dbReference type="SAM" id="MobiDB-lite"/>
    </source>
</evidence>
<dbReference type="SUPFAM" id="SSF50692">
    <property type="entry name" value="ADC-like"/>
    <property type="match status" value="1"/>
</dbReference>
<dbReference type="SMART" id="SM00382">
    <property type="entry name" value="AAA"/>
    <property type="match status" value="2"/>
</dbReference>
<evidence type="ECO:0000256" key="6">
    <source>
        <dbReference type="ARBA" id="ARBA00022801"/>
    </source>
</evidence>
<dbReference type="InterPro" id="IPR041569">
    <property type="entry name" value="AAA_lid_3"/>
</dbReference>
<evidence type="ECO:0000256" key="5">
    <source>
        <dbReference type="ARBA" id="ARBA00022741"/>
    </source>
</evidence>
<keyword evidence="16" id="KW-1185">Reference proteome</keyword>
<dbReference type="GO" id="GO:0016558">
    <property type="term" value="P:protein import into peroxisome matrix"/>
    <property type="evidence" value="ECO:0007669"/>
    <property type="project" value="TreeGrafter"/>
</dbReference>
<evidence type="ECO:0000256" key="12">
    <source>
        <dbReference type="ARBA" id="ARBA00048778"/>
    </source>
</evidence>
<comment type="catalytic activity">
    <reaction evidence="12">
        <text>ATP + H2O = ADP + phosphate + H(+)</text>
        <dbReference type="Rhea" id="RHEA:13065"/>
        <dbReference type="ChEBI" id="CHEBI:15377"/>
        <dbReference type="ChEBI" id="CHEBI:15378"/>
        <dbReference type="ChEBI" id="CHEBI:30616"/>
        <dbReference type="ChEBI" id="CHEBI:43474"/>
        <dbReference type="ChEBI" id="CHEBI:456216"/>
    </reaction>
    <physiologicalReaction direction="left-to-right" evidence="12">
        <dbReference type="Rhea" id="RHEA:13066"/>
    </physiologicalReaction>
</comment>
<dbReference type="Gene3D" id="1.10.8.60">
    <property type="match status" value="2"/>
</dbReference>
<evidence type="ECO:0000256" key="4">
    <source>
        <dbReference type="ARBA" id="ARBA00022593"/>
    </source>
</evidence>
<dbReference type="InterPro" id="IPR003959">
    <property type="entry name" value="ATPase_AAA_core"/>
</dbReference>
<evidence type="ECO:0000313" key="16">
    <source>
        <dbReference type="Proteomes" id="UP001377567"/>
    </source>
</evidence>
<dbReference type="SUPFAM" id="SSF54585">
    <property type="entry name" value="Cdc48 domain 2-like"/>
    <property type="match status" value="1"/>
</dbReference>
<evidence type="ECO:0000256" key="8">
    <source>
        <dbReference type="ARBA" id="ARBA00022927"/>
    </source>
</evidence>
<dbReference type="CDD" id="cd19526">
    <property type="entry name" value="RecA-like_PEX1_r2"/>
    <property type="match status" value="1"/>
</dbReference>
<evidence type="ECO:0000256" key="9">
    <source>
        <dbReference type="ARBA" id="ARBA00023136"/>
    </source>
</evidence>
<dbReference type="Pfam" id="PF17862">
    <property type="entry name" value="AAA_lid_3"/>
    <property type="match status" value="1"/>
</dbReference>
<dbReference type="EMBL" id="BTGD01000025">
    <property type="protein sequence ID" value="GMM58304.1"/>
    <property type="molecule type" value="Genomic_DNA"/>
</dbReference>
<dbReference type="SUPFAM" id="SSF52540">
    <property type="entry name" value="P-loop containing nucleoside triphosphate hydrolases"/>
    <property type="match status" value="2"/>
</dbReference>
<evidence type="ECO:0000256" key="7">
    <source>
        <dbReference type="ARBA" id="ARBA00022840"/>
    </source>
</evidence>